<dbReference type="Proteomes" id="UP000177958">
    <property type="component" value="Unassembled WGS sequence"/>
</dbReference>
<evidence type="ECO:0000313" key="3">
    <source>
        <dbReference type="Proteomes" id="UP000177958"/>
    </source>
</evidence>
<proteinExistence type="predicted"/>
<evidence type="ECO:0000256" key="1">
    <source>
        <dbReference type="SAM" id="MobiDB-lite"/>
    </source>
</evidence>
<dbReference type="AlphaFoldDB" id="A0A1F6DA87"/>
<name>A0A1F6DA87_9BACT</name>
<accession>A0A1F6DA87</accession>
<gene>
    <name evidence="2" type="ORF">A2853_00720</name>
</gene>
<reference evidence="2 3" key="1">
    <citation type="journal article" date="2016" name="Nat. Commun.">
        <title>Thousands of microbial genomes shed light on interconnected biogeochemical processes in an aquifer system.</title>
        <authorList>
            <person name="Anantharaman K."/>
            <person name="Brown C.T."/>
            <person name="Hug L.A."/>
            <person name="Sharon I."/>
            <person name="Castelle C.J."/>
            <person name="Probst A.J."/>
            <person name="Thomas B.C."/>
            <person name="Singh A."/>
            <person name="Wilkins M.J."/>
            <person name="Karaoz U."/>
            <person name="Brodie E.L."/>
            <person name="Williams K.H."/>
            <person name="Hubbard S.S."/>
            <person name="Banfield J.F."/>
        </authorList>
    </citation>
    <scope>NUCLEOTIDE SEQUENCE [LARGE SCALE GENOMIC DNA]</scope>
</reference>
<evidence type="ECO:0000313" key="2">
    <source>
        <dbReference type="EMBL" id="OGG58281.1"/>
    </source>
</evidence>
<evidence type="ECO:0008006" key="4">
    <source>
        <dbReference type="Google" id="ProtNLM"/>
    </source>
</evidence>
<organism evidence="2 3">
    <name type="scientific">Candidatus Kaiserbacteria bacterium RIFCSPHIGHO2_01_FULL_55_17</name>
    <dbReference type="NCBI Taxonomy" id="1798484"/>
    <lineage>
        <taxon>Bacteria</taxon>
        <taxon>Candidatus Kaiseribacteriota</taxon>
    </lineage>
</organism>
<dbReference type="Gene3D" id="1.10.10.60">
    <property type="entry name" value="Homeodomain-like"/>
    <property type="match status" value="1"/>
</dbReference>
<dbReference type="EMBL" id="MFKX01000005">
    <property type="protein sequence ID" value="OGG58281.1"/>
    <property type="molecule type" value="Genomic_DNA"/>
</dbReference>
<protein>
    <recommendedName>
        <fullName evidence="4">Homeodomain phBC6A51-type domain-containing protein</fullName>
    </recommendedName>
</protein>
<sequence>MKKHRKEEEFLEQARKIPNISLACEKTGLSRNTIYRWRKEDPEFAKRLDEALATGVESVNDLAESKLIAHLNNGNLRAIEYWLDNNKKKYARPRPKSFWEDIFRRDSPITAIKISVIDKEDPKKVEKAKQKIAKRHQDSASEST</sequence>
<feature type="region of interest" description="Disordered" evidence="1">
    <location>
        <begin position="125"/>
        <end position="144"/>
    </location>
</feature>
<comment type="caution">
    <text evidence="2">The sequence shown here is derived from an EMBL/GenBank/DDBJ whole genome shotgun (WGS) entry which is preliminary data.</text>
</comment>